<reference evidence="2 3" key="1">
    <citation type="submission" date="2019-05" db="EMBL/GenBank/DDBJ databases">
        <title>Another draft genome of Portunus trituberculatus and its Hox gene families provides insights of decapod evolution.</title>
        <authorList>
            <person name="Jeong J.-H."/>
            <person name="Song I."/>
            <person name="Kim S."/>
            <person name="Choi T."/>
            <person name="Kim D."/>
            <person name="Ryu S."/>
            <person name="Kim W."/>
        </authorList>
    </citation>
    <scope>NUCLEOTIDE SEQUENCE [LARGE SCALE GENOMIC DNA]</scope>
    <source>
        <tissue evidence="2">Muscle</tissue>
    </source>
</reference>
<dbReference type="EMBL" id="VSRR010000810">
    <property type="protein sequence ID" value="MPC19854.1"/>
    <property type="molecule type" value="Genomic_DNA"/>
</dbReference>
<accession>A0A5B7DF19</accession>
<proteinExistence type="predicted"/>
<dbReference type="Proteomes" id="UP000324222">
    <property type="component" value="Unassembled WGS sequence"/>
</dbReference>
<name>A0A5B7DF19_PORTR</name>
<feature type="region of interest" description="Disordered" evidence="1">
    <location>
        <begin position="1"/>
        <end position="41"/>
    </location>
</feature>
<organism evidence="2 3">
    <name type="scientific">Portunus trituberculatus</name>
    <name type="common">Swimming crab</name>
    <name type="synonym">Neptunus trituberculatus</name>
    <dbReference type="NCBI Taxonomy" id="210409"/>
    <lineage>
        <taxon>Eukaryota</taxon>
        <taxon>Metazoa</taxon>
        <taxon>Ecdysozoa</taxon>
        <taxon>Arthropoda</taxon>
        <taxon>Crustacea</taxon>
        <taxon>Multicrustacea</taxon>
        <taxon>Malacostraca</taxon>
        <taxon>Eumalacostraca</taxon>
        <taxon>Eucarida</taxon>
        <taxon>Decapoda</taxon>
        <taxon>Pleocyemata</taxon>
        <taxon>Brachyura</taxon>
        <taxon>Eubrachyura</taxon>
        <taxon>Portunoidea</taxon>
        <taxon>Portunidae</taxon>
        <taxon>Portuninae</taxon>
        <taxon>Portunus</taxon>
    </lineage>
</organism>
<feature type="compositionally biased region" description="Polar residues" evidence="1">
    <location>
        <begin position="7"/>
        <end position="33"/>
    </location>
</feature>
<evidence type="ECO:0000256" key="1">
    <source>
        <dbReference type="SAM" id="MobiDB-lite"/>
    </source>
</evidence>
<comment type="caution">
    <text evidence="2">The sequence shown here is derived from an EMBL/GenBank/DDBJ whole genome shotgun (WGS) entry which is preliminary data.</text>
</comment>
<keyword evidence="3" id="KW-1185">Reference proteome</keyword>
<gene>
    <name evidence="2" type="ORF">E2C01_012786</name>
</gene>
<evidence type="ECO:0000313" key="3">
    <source>
        <dbReference type="Proteomes" id="UP000324222"/>
    </source>
</evidence>
<evidence type="ECO:0000313" key="2">
    <source>
        <dbReference type="EMBL" id="MPC19854.1"/>
    </source>
</evidence>
<sequence>MKALETLNKTISTSNEYQHEIGSSDTRGPSSLQPLRPSTVRACRGRPPKLATVLVLFPSPAINSCLSNARGITRHYRILIPLVTVLSD</sequence>
<dbReference type="AlphaFoldDB" id="A0A5B7DF19"/>
<protein>
    <submittedName>
        <fullName evidence="2">Uncharacterized protein</fullName>
    </submittedName>
</protein>